<dbReference type="Proteomes" id="UP000676336">
    <property type="component" value="Unassembled WGS sequence"/>
</dbReference>
<dbReference type="Proteomes" id="UP000663842">
    <property type="component" value="Unassembled WGS sequence"/>
</dbReference>
<evidence type="ECO:0000313" key="5">
    <source>
        <dbReference type="EMBL" id="CAF3931582.1"/>
    </source>
</evidence>
<feature type="transmembrane region" description="Helical" evidence="1">
    <location>
        <begin position="16"/>
        <end position="43"/>
    </location>
</feature>
<evidence type="ECO:0000313" key="7">
    <source>
        <dbReference type="Proteomes" id="UP000663887"/>
    </source>
</evidence>
<keyword evidence="1" id="KW-0472">Membrane</keyword>
<dbReference type="Proteomes" id="UP000681720">
    <property type="component" value="Unassembled WGS sequence"/>
</dbReference>
<feature type="non-terminal residue" evidence="3">
    <location>
        <position position="1"/>
    </location>
</feature>
<evidence type="ECO:0000313" key="6">
    <source>
        <dbReference type="EMBL" id="CAF4503734.1"/>
    </source>
</evidence>
<evidence type="ECO:0000313" key="4">
    <source>
        <dbReference type="EMBL" id="CAF3916146.1"/>
    </source>
</evidence>
<reference evidence="3" key="1">
    <citation type="submission" date="2021-02" db="EMBL/GenBank/DDBJ databases">
        <authorList>
            <person name="Nowell W R."/>
        </authorList>
    </citation>
    <scope>NUCLEOTIDE SEQUENCE</scope>
</reference>
<evidence type="ECO:0000313" key="2">
    <source>
        <dbReference type="EMBL" id="CAF1364942.1"/>
    </source>
</evidence>
<keyword evidence="1" id="KW-1133">Transmembrane helix</keyword>
<dbReference type="AlphaFoldDB" id="A0A816NWR5"/>
<sequence>MCAHDHRQFSTRASKCILIGVAVWEIITAIAIGTSTVICMVMTN</sequence>
<keyword evidence="1" id="KW-0812">Transmembrane</keyword>
<protein>
    <submittedName>
        <fullName evidence="3">Uncharacterized protein</fullName>
    </submittedName>
</protein>
<accession>A0A816NWR5</accession>
<dbReference type="EMBL" id="CAJOBJ010002218">
    <property type="protein sequence ID" value="CAF3916146.1"/>
    <property type="molecule type" value="Genomic_DNA"/>
</dbReference>
<dbReference type="Proteomes" id="UP000663834">
    <property type="component" value="Unassembled WGS sequence"/>
</dbReference>
<evidence type="ECO:0000313" key="3">
    <source>
        <dbReference type="EMBL" id="CAF2040951.1"/>
    </source>
</evidence>
<name>A0A816NWR5_9BILA</name>
<dbReference type="EMBL" id="CAJNOW010002824">
    <property type="protein sequence ID" value="CAF1364942.1"/>
    <property type="molecule type" value="Genomic_DNA"/>
</dbReference>
<organism evidence="3 7">
    <name type="scientific">Rotaria magnacalcarata</name>
    <dbReference type="NCBI Taxonomy" id="392030"/>
    <lineage>
        <taxon>Eukaryota</taxon>
        <taxon>Metazoa</taxon>
        <taxon>Spiralia</taxon>
        <taxon>Gnathifera</taxon>
        <taxon>Rotifera</taxon>
        <taxon>Eurotatoria</taxon>
        <taxon>Bdelloidea</taxon>
        <taxon>Philodinida</taxon>
        <taxon>Philodinidae</taxon>
        <taxon>Rotaria</taxon>
    </lineage>
</organism>
<comment type="caution">
    <text evidence="3">The sequence shown here is derived from an EMBL/GenBank/DDBJ whole genome shotgun (WGS) entry which is preliminary data.</text>
</comment>
<proteinExistence type="predicted"/>
<dbReference type="Proteomes" id="UP000663887">
    <property type="component" value="Unassembled WGS sequence"/>
</dbReference>
<evidence type="ECO:0000256" key="1">
    <source>
        <dbReference type="SAM" id="Phobius"/>
    </source>
</evidence>
<dbReference type="EMBL" id="CAJOBI010082402">
    <property type="protein sequence ID" value="CAF4503734.1"/>
    <property type="molecule type" value="Genomic_DNA"/>
</dbReference>
<gene>
    <name evidence="4" type="ORF">GIL414_LOCUS7326</name>
    <name evidence="2" type="ORF">KQP761_LOCUS7926</name>
    <name evidence="6" type="ORF">SMN809_LOCUS35031</name>
    <name evidence="5" type="ORF">UXM345_LOCUS12224</name>
    <name evidence="3" type="ORF">XDN619_LOCUS6651</name>
</gene>
<dbReference type="EMBL" id="CAJNRG010001926">
    <property type="protein sequence ID" value="CAF2040951.1"/>
    <property type="molecule type" value="Genomic_DNA"/>
</dbReference>
<dbReference type="EMBL" id="CAJOBF010001262">
    <property type="protein sequence ID" value="CAF3931582.1"/>
    <property type="molecule type" value="Genomic_DNA"/>
</dbReference>